<dbReference type="PANTHER" id="PTHR45663:SF11">
    <property type="entry name" value="GEO12009P1"/>
    <property type="match status" value="1"/>
</dbReference>
<dbReference type="Pfam" id="PF00085">
    <property type="entry name" value="Thioredoxin"/>
    <property type="match status" value="1"/>
</dbReference>
<evidence type="ECO:0000259" key="6">
    <source>
        <dbReference type="PROSITE" id="PS51352"/>
    </source>
</evidence>
<feature type="domain" description="Thioredoxin" evidence="6">
    <location>
        <begin position="28"/>
        <end position="166"/>
    </location>
</feature>
<dbReference type="PROSITE" id="PS00194">
    <property type="entry name" value="THIOREDOXIN_1"/>
    <property type="match status" value="1"/>
</dbReference>
<dbReference type="AlphaFoldDB" id="A0A0E2LS53"/>
<dbReference type="PROSITE" id="PS51257">
    <property type="entry name" value="PROKAR_LIPOPROTEIN"/>
    <property type="match status" value="1"/>
</dbReference>
<keyword evidence="3" id="KW-1015">Disulfide bond</keyword>
<keyword evidence="4" id="KW-0676">Redox-active center</keyword>
<evidence type="ECO:0000256" key="3">
    <source>
        <dbReference type="ARBA" id="ARBA00023157"/>
    </source>
</evidence>
<keyword evidence="1" id="KW-0813">Transport</keyword>
<dbReference type="GO" id="GO:0045454">
    <property type="term" value="P:cell redox homeostasis"/>
    <property type="evidence" value="ECO:0007669"/>
    <property type="project" value="TreeGrafter"/>
</dbReference>
<sequence length="169" mass="18810">MKKNICSKAILLASLLLLSVGTMTASCTSKNDTRQEETVSADSKGEKDGKIIHITAEYMREHIYDYTANPQEWVYKGDKPAIIDFYADWCGPCRSLSPKLEEVAKKYAGKLTVYKVDVDKEKELAGIFGVRSIPMVLFVPVKGIPTQTMGNLPMENIEEAIAKIMQSDL</sequence>
<dbReference type="SUPFAM" id="SSF52833">
    <property type="entry name" value="Thioredoxin-like"/>
    <property type="match status" value="1"/>
</dbReference>
<dbReference type="PANTHER" id="PTHR45663">
    <property type="entry name" value="GEO12009P1"/>
    <property type="match status" value="1"/>
</dbReference>
<evidence type="ECO:0000313" key="7">
    <source>
        <dbReference type="EMBL" id="ERJ68102.1"/>
    </source>
</evidence>
<dbReference type="HOGENOM" id="CLU_090389_2_1_10"/>
<dbReference type="Proteomes" id="UP000016630">
    <property type="component" value="Unassembled WGS sequence"/>
</dbReference>
<dbReference type="CDD" id="cd02947">
    <property type="entry name" value="TRX_family"/>
    <property type="match status" value="1"/>
</dbReference>
<dbReference type="GO" id="GO:0005829">
    <property type="term" value="C:cytosol"/>
    <property type="evidence" value="ECO:0007669"/>
    <property type="project" value="TreeGrafter"/>
</dbReference>
<evidence type="ECO:0000256" key="4">
    <source>
        <dbReference type="ARBA" id="ARBA00023284"/>
    </source>
</evidence>
<dbReference type="InterPro" id="IPR017937">
    <property type="entry name" value="Thioredoxin_CS"/>
</dbReference>
<evidence type="ECO:0000256" key="1">
    <source>
        <dbReference type="ARBA" id="ARBA00022448"/>
    </source>
</evidence>
<accession>A0A0E2LS53</accession>
<gene>
    <name evidence="7" type="ORF">HMPREF1555_00584</name>
</gene>
<proteinExistence type="predicted"/>
<reference evidence="7 8" key="1">
    <citation type="submission" date="2013-06" db="EMBL/GenBank/DDBJ databases">
        <authorList>
            <person name="Weinstock G."/>
            <person name="Sodergren E."/>
            <person name="Lobos E.A."/>
            <person name="Fulton L."/>
            <person name="Fulton R."/>
            <person name="Courtney L."/>
            <person name="Fronick C."/>
            <person name="O'Laughlin M."/>
            <person name="Godfrey J."/>
            <person name="Wilson R.M."/>
            <person name="Miner T."/>
            <person name="Farmer C."/>
            <person name="Delehaunty K."/>
            <person name="Cordes M."/>
            <person name="Minx P."/>
            <person name="Tomlinson C."/>
            <person name="Chen J."/>
            <person name="Wollam A."/>
            <person name="Pepin K.H."/>
            <person name="Bhonagiri V."/>
            <person name="Zhang X."/>
            <person name="Warren W."/>
            <person name="Mitreva M."/>
            <person name="Mardis E.R."/>
            <person name="Wilson R.K."/>
        </authorList>
    </citation>
    <scope>NUCLEOTIDE SEQUENCE [LARGE SCALE GENOMIC DNA]</scope>
    <source>
        <strain evidence="7 8">F0570</strain>
    </source>
</reference>
<name>A0A0E2LS53_PORGN</name>
<evidence type="ECO:0000256" key="2">
    <source>
        <dbReference type="ARBA" id="ARBA00022982"/>
    </source>
</evidence>
<dbReference type="GO" id="GO:0015035">
    <property type="term" value="F:protein-disulfide reductase activity"/>
    <property type="evidence" value="ECO:0007669"/>
    <property type="project" value="TreeGrafter"/>
</dbReference>
<dbReference type="InterPro" id="IPR036249">
    <property type="entry name" value="Thioredoxin-like_sf"/>
</dbReference>
<dbReference type="PROSITE" id="PS51352">
    <property type="entry name" value="THIOREDOXIN_2"/>
    <property type="match status" value="1"/>
</dbReference>
<evidence type="ECO:0000256" key="5">
    <source>
        <dbReference type="SAM" id="SignalP"/>
    </source>
</evidence>
<feature type="signal peptide" evidence="5">
    <location>
        <begin position="1"/>
        <end position="25"/>
    </location>
</feature>
<evidence type="ECO:0000313" key="8">
    <source>
        <dbReference type="Proteomes" id="UP000016630"/>
    </source>
</evidence>
<organism evidence="7 8">
    <name type="scientific">Porphyromonas gingivalis F0570</name>
    <dbReference type="NCBI Taxonomy" id="1227271"/>
    <lineage>
        <taxon>Bacteria</taxon>
        <taxon>Pseudomonadati</taxon>
        <taxon>Bacteroidota</taxon>
        <taxon>Bacteroidia</taxon>
        <taxon>Bacteroidales</taxon>
        <taxon>Porphyromonadaceae</taxon>
        <taxon>Porphyromonas</taxon>
    </lineage>
</organism>
<dbReference type="InterPro" id="IPR013766">
    <property type="entry name" value="Thioredoxin_domain"/>
</dbReference>
<keyword evidence="2" id="KW-0249">Electron transport</keyword>
<comment type="caution">
    <text evidence="7">The sequence shown here is derived from an EMBL/GenBank/DDBJ whole genome shotgun (WGS) entry which is preliminary data.</text>
</comment>
<keyword evidence="5" id="KW-0732">Signal</keyword>
<feature type="chain" id="PRO_5002398683" evidence="5">
    <location>
        <begin position="26"/>
        <end position="169"/>
    </location>
</feature>
<protein>
    <submittedName>
        <fullName evidence="7">Putative thioredoxin</fullName>
    </submittedName>
</protein>
<dbReference type="RefSeq" id="WP_005874471.1">
    <property type="nucleotide sequence ID" value="NZ_KI259130.1"/>
</dbReference>
<dbReference type="EMBL" id="AWUW01000034">
    <property type="protein sequence ID" value="ERJ68102.1"/>
    <property type="molecule type" value="Genomic_DNA"/>
</dbReference>
<dbReference type="PRINTS" id="PR00421">
    <property type="entry name" value="THIOREDOXIN"/>
</dbReference>
<dbReference type="PATRIC" id="fig|1227271.3.peg.520"/>
<dbReference type="Gene3D" id="3.40.30.10">
    <property type="entry name" value="Glutaredoxin"/>
    <property type="match status" value="1"/>
</dbReference>